<evidence type="ECO:0000313" key="6">
    <source>
        <dbReference type="Proteomes" id="UP000765509"/>
    </source>
</evidence>
<accession>A0A9Q3DYF0</accession>
<dbReference type="InterPro" id="IPR001878">
    <property type="entry name" value="Znf_CCHC"/>
</dbReference>
<name>A0A9Q3DYF0_9BASI</name>
<keyword evidence="1" id="KW-0507">mRNA processing</keyword>
<dbReference type="Gene3D" id="4.10.60.10">
    <property type="entry name" value="Zinc finger, CCHC-type"/>
    <property type="match status" value="1"/>
</dbReference>
<protein>
    <recommendedName>
        <fullName evidence="4">CCHC-type domain-containing protein</fullName>
    </recommendedName>
</protein>
<dbReference type="EMBL" id="AVOT02021570">
    <property type="protein sequence ID" value="MBW0510457.1"/>
    <property type="molecule type" value="Genomic_DNA"/>
</dbReference>
<dbReference type="OrthoDB" id="8026949at2759"/>
<dbReference type="GO" id="GO:0003676">
    <property type="term" value="F:nucleic acid binding"/>
    <property type="evidence" value="ECO:0007669"/>
    <property type="project" value="InterPro"/>
</dbReference>
<keyword evidence="2" id="KW-0862">Zinc</keyword>
<keyword evidence="2" id="KW-0863">Zinc-finger</keyword>
<feature type="domain" description="CCHC-type" evidence="4">
    <location>
        <begin position="30"/>
        <end position="45"/>
    </location>
</feature>
<dbReference type="InterPro" id="IPR036875">
    <property type="entry name" value="Znf_CCHC_sf"/>
</dbReference>
<dbReference type="AlphaFoldDB" id="A0A9Q3DYF0"/>
<evidence type="ECO:0000256" key="1">
    <source>
        <dbReference type="ARBA" id="ARBA00022664"/>
    </source>
</evidence>
<organism evidence="5 6">
    <name type="scientific">Austropuccinia psidii MF-1</name>
    <dbReference type="NCBI Taxonomy" id="1389203"/>
    <lineage>
        <taxon>Eukaryota</taxon>
        <taxon>Fungi</taxon>
        <taxon>Dikarya</taxon>
        <taxon>Basidiomycota</taxon>
        <taxon>Pucciniomycotina</taxon>
        <taxon>Pucciniomycetes</taxon>
        <taxon>Pucciniales</taxon>
        <taxon>Sphaerophragmiaceae</taxon>
        <taxon>Austropuccinia</taxon>
    </lineage>
</organism>
<gene>
    <name evidence="5" type="ORF">O181_050172</name>
</gene>
<dbReference type="Proteomes" id="UP000765509">
    <property type="component" value="Unassembled WGS sequence"/>
</dbReference>
<keyword evidence="6" id="KW-1185">Reference proteome</keyword>
<feature type="compositionally biased region" description="Basic and acidic residues" evidence="3">
    <location>
        <begin position="55"/>
        <end position="67"/>
    </location>
</feature>
<keyword evidence="2" id="KW-0479">Metal-binding</keyword>
<evidence type="ECO:0000256" key="3">
    <source>
        <dbReference type="SAM" id="MobiDB-lite"/>
    </source>
</evidence>
<sequence>MTLQIPYKMVESKDKTRERVAEVAKKKNSCHSCGSTHHYSKNCPKAKKNVYAIEKVPEEESPTKDSDSDSVGDAIREQSDDDQDPREEFLVEYQEETQLEIQDIQFEAGMPQDTANKKLCKHTQDAQKFQVTPTKGMACIHRTAKKLTVCIDNAQHPLNIDSGAHFSIVARNYLDNHFPNWENQLLPTKAKNFKSASGKMTSIGTISKR</sequence>
<evidence type="ECO:0000313" key="5">
    <source>
        <dbReference type="EMBL" id="MBW0510457.1"/>
    </source>
</evidence>
<feature type="region of interest" description="Disordered" evidence="3">
    <location>
        <begin position="53"/>
        <end position="85"/>
    </location>
</feature>
<evidence type="ECO:0000259" key="4">
    <source>
        <dbReference type="PROSITE" id="PS50158"/>
    </source>
</evidence>
<dbReference type="GO" id="GO:0006397">
    <property type="term" value="P:mRNA processing"/>
    <property type="evidence" value="ECO:0007669"/>
    <property type="project" value="UniProtKB-KW"/>
</dbReference>
<dbReference type="PROSITE" id="PS50158">
    <property type="entry name" value="ZF_CCHC"/>
    <property type="match status" value="1"/>
</dbReference>
<evidence type="ECO:0000256" key="2">
    <source>
        <dbReference type="PROSITE-ProRule" id="PRU00047"/>
    </source>
</evidence>
<dbReference type="GO" id="GO:0008270">
    <property type="term" value="F:zinc ion binding"/>
    <property type="evidence" value="ECO:0007669"/>
    <property type="project" value="UniProtKB-KW"/>
</dbReference>
<proteinExistence type="predicted"/>
<comment type="caution">
    <text evidence="5">The sequence shown here is derived from an EMBL/GenBank/DDBJ whole genome shotgun (WGS) entry which is preliminary data.</text>
</comment>
<dbReference type="SUPFAM" id="SSF57756">
    <property type="entry name" value="Retrovirus zinc finger-like domains"/>
    <property type="match status" value="1"/>
</dbReference>
<reference evidence="5" key="1">
    <citation type="submission" date="2021-03" db="EMBL/GenBank/DDBJ databases">
        <title>Draft genome sequence of rust myrtle Austropuccinia psidii MF-1, a brazilian biotype.</title>
        <authorList>
            <person name="Quecine M.C."/>
            <person name="Pachon D.M.R."/>
            <person name="Bonatelli M.L."/>
            <person name="Correr F.H."/>
            <person name="Franceschini L.M."/>
            <person name="Leite T.F."/>
            <person name="Margarido G.R.A."/>
            <person name="Almeida C.A."/>
            <person name="Ferrarezi J.A."/>
            <person name="Labate C.A."/>
        </authorList>
    </citation>
    <scope>NUCLEOTIDE SEQUENCE</scope>
    <source>
        <strain evidence="5">MF-1</strain>
    </source>
</reference>